<feature type="chain" id="PRO_5046235726" description="Protein kilB" evidence="1">
    <location>
        <begin position="21"/>
        <end position="153"/>
    </location>
</feature>
<dbReference type="EMBL" id="JAVREN010000085">
    <property type="protein sequence ID" value="MDT0310609.1"/>
    <property type="molecule type" value="Genomic_DNA"/>
</dbReference>
<evidence type="ECO:0000256" key="1">
    <source>
        <dbReference type="SAM" id="SignalP"/>
    </source>
</evidence>
<dbReference type="Proteomes" id="UP001183388">
    <property type="component" value="Unassembled WGS sequence"/>
</dbReference>
<evidence type="ECO:0000313" key="3">
    <source>
        <dbReference type="Proteomes" id="UP001183388"/>
    </source>
</evidence>
<dbReference type="RefSeq" id="WP_311633575.1">
    <property type="nucleotide sequence ID" value="NZ_JAVREN010000085.1"/>
</dbReference>
<gene>
    <name evidence="2" type="ORF">RM780_27215</name>
</gene>
<keyword evidence="3" id="KW-1185">Reference proteome</keyword>
<protein>
    <recommendedName>
        <fullName evidence="4">Protein kilB</fullName>
    </recommendedName>
</protein>
<evidence type="ECO:0000313" key="2">
    <source>
        <dbReference type="EMBL" id="MDT0310609.1"/>
    </source>
</evidence>
<name>A0ABU2LG98_9ACTN</name>
<evidence type="ECO:0008006" key="4">
    <source>
        <dbReference type="Google" id="ProtNLM"/>
    </source>
</evidence>
<accession>A0ABU2LG98</accession>
<feature type="signal peptide" evidence="1">
    <location>
        <begin position="1"/>
        <end position="20"/>
    </location>
</feature>
<proteinExistence type="predicted"/>
<keyword evidence="1" id="KW-0732">Signal</keyword>
<reference evidence="3" key="1">
    <citation type="submission" date="2023-07" db="EMBL/GenBank/DDBJ databases">
        <title>30 novel species of actinomycetes from the DSMZ collection.</title>
        <authorList>
            <person name="Nouioui I."/>
        </authorList>
    </citation>
    <scope>NUCLEOTIDE SEQUENCE [LARGE SCALE GENOMIC DNA]</scope>
    <source>
        <strain evidence="3">DSM 44917</strain>
    </source>
</reference>
<comment type="caution">
    <text evidence="2">The sequence shown here is derived from an EMBL/GenBank/DDBJ whole genome shotgun (WGS) entry which is preliminary data.</text>
</comment>
<organism evidence="2 3">
    <name type="scientific">Streptomyces boetiae</name>
    <dbReference type="NCBI Taxonomy" id="3075541"/>
    <lineage>
        <taxon>Bacteria</taxon>
        <taxon>Bacillati</taxon>
        <taxon>Actinomycetota</taxon>
        <taxon>Actinomycetes</taxon>
        <taxon>Kitasatosporales</taxon>
        <taxon>Streptomycetaceae</taxon>
        <taxon>Streptomyces</taxon>
    </lineage>
</organism>
<sequence length="153" mass="16450">MAFWGTVIAVLGTLAGTALASVTQHLVTRRGEQREHRQEVAARVSEVLAAALACRERFWLRGASARDGKPETAEERAGRYAARSAVTQAMDRLAMTTAHPRLLAAAAEAAWSAIGLSETELGLSETALDAGRTRSRDAHTALRDTGAAYIHRR</sequence>